<sequence>MLGPVAALVADAPVVVVPPARLHAVPWALLPALRAAPTVVAPSAATWLRAGHLAAPRQRRVVLVAGPGLTGSVEEIRQIAHRYPDSVVLADGRATADAALAALDGAWTAHVAAHGSFRSDNPLFSALSLDDGPLTVYDLCRLRRAPRRLILSSCESGVAAPVAADELLGVVTALVPLGMASLLASVVPVNDGAAAPLMVDLHDRLRVGRSFGDALHAVREGAAGDPVAVATALSFVALGQ</sequence>
<evidence type="ECO:0000259" key="1">
    <source>
        <dbReference type="Pfam" id="PF12770"/>
    </source>
</evidence>
<evidence type="ECO:0000313" key="2">
    <source>
        <dbReference type="EMBL" id="PWU45384.1"/>
    </source>
</evidence>
<evidence type="ECO:0000313" key="3">
    <source>
        <dbReference type="Proteomes" id="UP000245683"/>
    </source>
</evidence>
<organism evidence="2 3">
    <name type="scientific">Micromonospora globispora</name>
    <dbReference type="NCBI Taxonomy" id="1450148"/>
    <lineage>
        <taxon>Bacteria</taxon>
        <taxon>Bacillati</taxon>
        <taxon>Actinomycetota</taxon>
        <taxon>Actinomycetes</taxon>
        <taxon>Micromonosporales</taxon>
        <taxon>Micromonosporaceae</taxon>
        <taxon>Micromonospora</taxon>
    </lineage>
</organism>
<dbReference type="EMBL" id="QGSV01000256">
    <property type="protein sequence ID" value="PWU45384.1"/>
    <property type="molecule type" value="Genomic_DNA"/>
</dbReference>
<keyword evidence="3" id="KW-1185">Reference proteome</keyword>
<reference evidence="3" key="1">
    <citation type="submission" date="2018-05" db="EMBL/GenBank/DDBJ databases">
        <title>Micromonospora globispora sp. nov. and Micromonospora rugosa sp. nov., isolated from marine sediment.</title>
        <authorList>
            <person name="Carro L."/>
            <person name="Aysel V."/>
            <person name="Cetin D."/>
            <person name="Igual J.M."/>
            <person name="Klenk H.-P."/>
            <person name="Trujillo M.E."/>
            <person name="Sahin N."/>
        </authorList>
    </citation>
    <scope>NUCLEOTIDE SEQUENCE [LARGE SCALE GENOMIC DNA]</scope>
    <source>
        <strain evidence="3">S2904</strain>
    </source>
</reference>
<dbReference type="AlphaFoldDB" id="A0A317JZD1"/>
<dbReference type="Proteomes" id="UP000245683">
    <property type="component" value="Unassembled WGS sequence"/>
</dbReference>
<dbReference type="InterPro" id="IPR024983">
    <property type="entry name" value="CHAT_dom"/>
</dbReference>
<gene>
    <name evidence="2" type="ORF">DLJ46_21565</name>
</gene>
<dbReference type="Pfam" id="PF12770">
    <property type="entry name" value="CHAT"/>
    <property type="match status" value="1"/>
</dbReference>
<protein>
    <recommendedName>
        <fullName evidence="1">CHAT domain-containing protein</fullName>
    </recommendedName>
</protein>
<feature type="domain" description="CHAT" evidence="1">
    <location>
        <begin position="13"/>
        <end position="222"/>
    </location>
</feature>
<comment type="caution">
    <text evidence="2">The sequence shown here is derived from an EMBL/GenBank/DDBJ whole genome shotgun (WGS) entry which is preliminary data.</text>
</comment>
<accession>A0A317JZD1</accession>
<name>A0A317JZD1_9ACTN</name>
<proteinExistence type="predicted"/>